<proteinExistence type="predicted"/>
<dbReference type="Gene3D" id="3.90.180.10">
    <property type="entry name" value="Medium-chain alcohol dehydrogenases, catalytic domain"/>
    <property type="match status" value="1"/>
</dbReference>
<dbReference type="Pfam" id="PF16197">
    <property type="entry name" value="KAsynt_C_assoc"/>
    <property type="match status" value="1"/>
</dbReference>
<dbReference type="InterPro" id="IPR014031">
    <property type="entry name" value="Ketoacyl_synth_C"/>
</dbReference>
<accession>A0A0G4LA48</accession>
<dbReference type="Pfam" id="PF00109">
    <property type="entry name" value="ketoacyl-synt"/>
    <property type="match status" value="1"/>
</dbReference>
<dbReference type="Pfam" id="PF14765">
    <property type="entry name" value="PS-DH"/>
    <property type="match status" value="1"/>
</dbReference>
<dbReference type="Gene3D" id="3.40.366.10">
    <property type="entry name" value="Malonyl-Coenzyme A Acyl Carrier Protein, domain 2"/>
    <property type="match status" value="1"/>
</dbReference>
<dbReference type="InterPro" id="IPR011032">
    <property type="entry name" value="GroES-like_sf"/>
</dbReference>
<dbReference type="PANTHER" id="PTHR43775">
    <property type="entry name" value="FATTY ACID SYNTHASE"/>
    <property type="match status" value="1"/>
</dbReference>
<evidence type="ECO:0000256" key="4">
    <source>
        <dbReference type="ARBA" id="ARBA00023002"/>
    </source>
</evidence>
<protein>
    <submittedName>
        <fullName evidence="10">Uncharacterized protein</fullName>
    </submittedName>
</protein>
<dbReference type="InterPro" id="IPR009081">
    <property type="entry name" value="PP-bd_ACP"/>
</dbReference>
<dbReference type="Pfam" id="PF23297">
    <property type="entry name" value="ACP_SdgA_C"/>
    <property type="match status" value="1"/>
</dbReference>
<dbReference type="CDD" id="cd05195">
    <property type="entry name" value="enoyl_red"/>
    <property type="match status" value="1"/>
</dbReference>
<dbReference type="GO" id="GO:0016491">
    <property type="term" value="F:oxidoreductase activity"/>
    <property type="evidence" value="ECO:0007669"/>
    <property type="project" value="UniProtKB-KW"/>
</dbReference>
<dbReference type="InterPro" id="IPR006162">
    <property type="entry name" value="Ppantetheine_attach_site"/>
</dbReference>
<dbReference type="PROSITE" id="PS01162">
    <property type="entry name" value="QOR_ZETA_CRYSTAL"/>
    <property type="match status" value="1"/>
</dbReference>
<dbReference type="PANTHER" id="PTHR43775:SF13">
    <property type="entry name" value="POLYKETIDE SYNTHASE 1"/>
    <property type="match status" value="1"/>
</dbReference>
<dbReference type="Pfam" id="PF08240">
    <property type="entry name" value="ADH_N"/>
    <property type="match status" value="1"/>
</dbReference>
<dbReference type="CDD" id="cd00833">
    <property type="entry name" value="PKS"/>
    <property type="match status" value="1"/>
</dbReference>
<feature type="domain" description="Ketosynthase family 3 (KS3)" evidence="8">
    <location>
        <begin position="5"/>
        <end position="430"/>
    </location>
</feature>
<dbReference type="InterPro" id="IPR016036">
    <property type="entry name" value="Malonyl_transacylase_ACP-bd"/>
</dbReference>
<dbReference type="STRING" id="100787.A0A0G4LA48"/>
<evidence type="ECO:0000313" key="10">
    <source>
        <dbReference type="EMBL" id="CRK18834.1"/>
    </source>
</evidence>
<dbReference type="GO" id="GO:0006633">
    <property type="term" value="P:fatty acid biosynthetic process"/>
    <property type="evidence" value="ECO:0007669"/>
    <property type="project" value="InterPro"/>
</dbReference>
<keyword evidence="1" id="KW-0596">Phosphopantetheine</keyword>
<evidence type="ECO:0000259" key="9">
    <source>
        <dbReference type="PROSITE" id="PS52019"/>
    </source>
</evidence>
<dbReference type="Pfam" id="PF00698">
    <property type="entry name" value="Acyl_transf_1"/>
    <property type="match status" value="1"/>
</dbReference>
<dbReference type="SUPFAM" id="SSF53901">
    <property type="entry name" value="Thiolase-like"/>
    <property type="match status" value="1"/>
</dbReference>
<dbReference type="Proteomes" id="UP000044602">
    <property type="component" value="Unassembled WGS sequence"/>
</dbReference>
<dbReference type="SMART" id="SM00827">
    <property type="entry name" value="PKS_AT"/>
    <property type="match status" value="1"/>
</dbReference>
<organism evidence="10 11">
    <name type="scientific">Verticillium longisporum</name>
    <name type="common">Verticillium dahliae var. longisporum</name>
    <dbReference type="NCBI Taxonomy" id="100787"/>
    <lineage>
        <taxon>Eukaryota</taxon>
        <taxon>Fungi</taxon>
        <taxon>Dikarya</taxon>
        <taxon>Ascomycota</taxon>
        <taxon>Pezizomycotina</taxon>
        <taxon>Sordariomycetes</taxon>
        <taxon>Hypocreomycetidae</taxon>
        <taxon>Glomerellales</taxon>
        <taxon>Plectosphaerellaceae</taxon>
        <taxon>Verticillium</taxon>
    </lineage>
</organism>
<dbReference type="PROSITE" id="PS52019">
    <property type="entry name" value="PKS_MFAS_DH"/>
    <property type="match status" value="1"/>
</dbReference>
<dbReference type="SUPFAM" id="SSF47336">
    <property type="entry name" value="ACP-like"/>
    <property type="match status" value="1"/>
</dbReference>
<feature type="active site" description="Proton acceptor; for dehydratase activity" evidence="6">
    <location>
        <position position="943"/>
    </location>
</feature>
<dbReference type="PROSITE" id="PS00606">
    <property type="entry name" value="KS3_1"/>
    <property type="match status" value="1"/>
</dbReference>
<dbReference type="InterPro" id="IPR014030">
    <property type="entry name" value="Ketoacyl_synth_N"/>
</dbReference>
<dbReference type="Pfam" id="PF08659">
    <property type="entry name" value="KR"/>
    <property type="match status" value="2"/>
</dbReference>
<dbReference type="InterPro" id="IPR056501">
    <property type="entry name" value="NAD-bd_HRPKS_sdrA"/>
</dbReference>
<dbReference type="InterPro" id="IPR001227">
    <property type="entry name" value="Ac_transferase_dom_sf"/>
</dbReference>
<keyword evidence="5" id="KW-0511">Multifunctional enzyme</keyword>
<dbReference type="Pfam" id="PF13602">
    <property type="entry name" value="ADH_zinc_N_2"/>
    <property type="match status" value="1"/>
</dbReference>
<evidence type="ECO:0000313" key="11">
    <source>
        <dbReference type="Proteomes" id="UP000044602"/>
    </source>
</evidence>
<dbReference type="InterPro" id="IPR020806">
    <property type="entry name" value="PKS_PP-bd"/>
</dbReference>
<dbReference type="FunFam" id="3.40.366.10:FF:000002">
    <property type="entry name" value="Probable polyketide synthase 2"/>
    <property type="match status" value="1"/>
</dbReference>
<dbReference type="Pfam" id="PF02801">
    <property type="entry name" value="Ketoacyl-synt_C"/>
    <property type="match status" value="1"/>
</dbReference>
<evidence type="ECO:0000256" key="3">
    <source>
        <dbReference type="ARBA" id="ARBA00022679"/>
    </source>
</evidence>
<dbReference type="SUPFAM" id="SSF52151">
    <property type="entry name" value="FabD/lysophospholipase-like"/>
    <property type="match status" value="1"/>
</dbReference>
<keyword evidence="3" id="KW-0808">Transferase</keyword>
<dbReference type="EMBL" id="CVQH01010001">
    <property type="protein sequence ID" value="CRK18834.1"/>
    <property type="molecule type" value="Genomic_DNA"/>
</dbReference>
<dbReference type="InterPro" id="IPR032821">
    <property type="entry name" value="PKS_assoc"/>
</dbReference>
<feature type="domain" description="PKS/mFAS DH" evidence="9">
    <location>
        <begin position="911"/>
        <end position="1229"/>
    </location>
</feature>
<feature type="region of interest" description="N-terminal hotdog fold" evidence="6">
    <location>
        <begin position="911"/>
        <end position="1046"/>
    </location>
</feature>
<keyword evidence="4" id="KW-0560">Oxidoreductase</keyword>
<dbReference type="InterPro" id="IPR049552">
    <property type="entry name" value="PKS_DH_N"/>
</dbReference>
<dbReference type="PROSITE" id="PS50075">
    <property type="entry name" value="CARRIER"/>
    <property type="match status" value="1"/>
</dbReference>
<keyword evidence="2" id="KW-0597">Phosphoprotein</keyword>
<dbReference type="GO" id="GO:0004315">
    <property type="term" value="F:3-oxoacyl-[acyl-carrier-protein] synthase activity"/>
    <property type="evidence" value="ECO:0007669"/>
    <property type="project" value="InterPro"/>
</dbReference>
<dbReference type="InterPro" id="IPR020843">
    <property type="entry name" value="ER"/>
</dbReference>
<dbReference type="InterPro" id="IPR049551">
    <property type="entry name" value="PKS_DH_C"/>
</dbReference>
<dbReference type="Gene3D" id="1.10.1200.10">
    <property type="entry name" value="ACP-like"/>
    <property type="match status" value="1"/>
</dbReference>
<feature type="region of interest" description="C-terminal hotdog fold" evidence="6">
    <location>
        <begin position="1070"/>
        <end position="1229"/>
    </location>
</feature>
<dbReference type="InterPro" id="IPR036291">
    <property type="entry name" value="NAD(P)-bd_dom_sf"/>
</dbReference>
<dbReference type="FunFam" id="3.40.50.720:FF:000209">
    <property type="entry name" value="Polyketide synthase Pks12"/>
    <property type="match status" value="1"/>
</dbReference>
<dbReference type="Gene3D" id="3.40.47.10">
    <property type="match status" value="1"/>
</dbReference>
<dbReference type="InterPro" id="IPR020841">
    <property type="entry name" value="PKS_Beta-ketoAc_synthase_dom"/>
</dbReference>
<dbReference type="SMART" id="SM00829">
    <property type="entry name" value="PKS_ER"/>
    <property type="match status" value="1"/>
</dbReference>
<dbReference type="PROSITE" id="PS00012">
    <property type="entry name" value="PHOSPHOPANTETHEINE"/>
    <property type="match status" value="1"/>
</dbReference>
<dbReference type="InterPro" id="IPR013154">
    <property type="entry name" value="ADH-like_N"/>
</dbReference>
<dbReference type="InterPro" id="IPR016035">
    <property type="entry name" value="Acyl_Trfase/lysoPLipase"/>
</dbReference>
<dbReference type="SUPFAM" id="SSF55048">
    <property type="entry name" value="Probable ACP-binding domain of malonyl-CoA ACP transacylase"/>
    <property type="match status" value="1"/>
</dbReference>
<dbReference type="InterPro" id="IPR042104">
    <property type="entry name" value="PKS_dehydratase_sf"/>
</dbReference>
<dbReference type="InterPro" id="IPR050091">
    <property type="entry name" value="PKS_NRPS_Biosynth_Enz"/>
</dbReference>
<dbReference type="InterPro" id="IPR016039">
    <property type="entry name" value="Thiolase-like"/>
</dbReference>
<dbReference type="SMART" id="SM00826">
    <property type="entry name" value="PKS_DH"/>
    <property type="match status" value="1"/>
</dbReference>
<dbReference type="InterPro" id="IPR036736">
    <property type="entry name" value="ACP-like_sf"/>
</dbReference>
<dbReference type="InterPro" id="IPR057326">
    <property type="entry name" value="KR_dom"/>
</dbReference>
<dbReference type="Pfam" id="PF23114">
    <property type="entry name" value="NAD-bd_HRPKS_sdrA"/>
    <property type="match status" value="1"/>
</dbReference>
<evidence type="ECO:0000256" key="5">
    <source>
        <dbReference type="ARBA" id="ARBA00023268"/>
    </source>
</evidence>
<dbReference type="Pfam" id="PF21089">
    <property type="entry name" value="PKS_DH_N"/>
    <property type="match status" value="1"/>
</dbReference>
<feature type="active site" description="Proton donor; for dehydratase activity" evidence="6">
    <location>
        <position position="1137"/>
    </location>
</feature>
<dbReference type="Gene3D" id="3.40.50.720">
    <property type="entry name" value="NAD(P)-binding Rossmann-like Domain"/>
    <property type="match status" value="4"/>
</dbReference>
<evidence type="ECO:0000259" key="7">
    <source>
        <dbReference type="PROSITE" id="PS50075"/>
    </source>
</evidence>
<dbReference type="PROSITE" id="PS52004">
    <property type="entry name" value="KS3_2"/>
    <property type="match status" value="1"/>
</dbReference>
<reference evidence="10 11" key="1">
    <citation type="submission" date="2015-05" db="EMBL/GenBank/DDBJ databases">
        <authorList>
            <person name="Wang D.B."/>
            <person name="Wang M."/>
        </authorList>
    </citation>
    <scope>NUCLEOTIDE SEQUENCE [LARGE SCALE GENOMIC DNA]</scope>
    <source>
        <strain evidence="10">VL1</strain>
    </source>
</reference>
<keyword evidence="11" id="KW-1185">Reference proteome</keyword>
<dbReference type="SUPFAM" id="SSF51735">
    <property type="entry name" value="NAD(P)-binding Rossmann-fold domains"/>
    <property type="match status" value="3"/>
</dbReference>
<dbReference type="SUPFAM" id="SSF50129">
    <property type="entry name" value="GroES-like"/>
    <property type="match status" value="1"/>
</dbReference>
<dbReference type="InterPro" id="IPR002364">
    <property type="entry name" value="Quin_OxRdtase/zeta-crystal_CS"/>
</dbReference>
<dbReference type="InterPro" id="IPR014043">
    <property type="entry name" value="Acyl_transferase_dom"/>
</dbReference>
<dbReference type="SMART" id="SM00825">
    <property type="entry name" value="PKS_KS"/>
    <property type="match status" value="1"/>
</dbReference>
<evidence type="ECO:0000256" key="6">
    <source>
        <dbReference type="PROSITE-ProRule" id="PRU01363"/>
    </source>
</evidence>
<evidence type="ECO:0000259" key="8">
    <source>
        <dbReference type="PROSITE" id="PS52004"/>
    </source>
</evidence>
<feature type="domain" description="Carrier" evidence="7">
    <location>
        <begin position="2176"/>
        <end position="2253"/>
    </location>
</feature>
<gene>
    <name evidence="10" type="ORF">BN1708_003179</name>
</gene>
<dbReference type="InterPro" id="IPR013968">
    <property type="entry name" value="PKS_KR"/>
</dbReference>
<evidence type="ECO:0000256" key="2">
    <source>
        <dbReference type="ARBA" id="ARBA00022553"/>
    </source>
</evidence>
<dbReference type="GO" id="GO:0030639">
    <property type="term" value="P:polyketide biosynthetic process"/>
    <property type="evidence" value="ECO:0007669"/>
    <property type="project" value="UniProtKB-ARBA"/>
</dbReference>
<dbReference type="InterPro" id="IPR020807">
    <property type="entry name" value="PKS_DH"/>
</dbReference>
<dbReference type="SMART" id="SM00823">
    <property type="entry name" value="PKS_PP"/>
    <property type="match status" value="1"/>
</dbReference>
<dbReference type="GO" id="GO:1901336">
    <property type="term" value="P:lactone biosynthetic process"/>
    <property type="evidence" value="ECO:0007669"/>
    <property type="project" value="UniProtKB-ARBA"/>
</dbReference>
<sequence>MAPTLMPVAIIGMSCRLPGEVSTLDDFWTLMCRARSGWGEIPKDRFNKEAYWHPNPEKRGCFNSVGGYFLKEDIAKFDAPFFNITNNEASAMDPQQRQLLECTYEALEHAGIPKESIAGTNMGVFVGASPPDYGLGSLADLDTVPMSDATGNHQGVQAGRISHYFDLRGPCFAIDTACSSSLHALHQAVQSIRSGETKQALVASSHLNIQPANVVSLSTNRLLSEKGATFAFDHRAKSGFARGEGTGCVILKPLDQALKDGDKVWSVVVNTGVNQDGKTVGMTTPSADAQEQLIREVYAKAGINPRDTGFVEAHGTGTKVGDPIEATVLHRVFNEDRTPRHPLYIGSVKSNVGHLEPASGLVAVIKASLMLQKGFILPNVNYRQANESIPFAEWNMKVPVSLRPWPKGKRFVSVNNFGFGGSNAHCVLEKAPPTLARGYNESNIGPRLVVLSGNDKDAVGRLKAIVGVWLEKHPDLFDRELLRDLAYTLAHRRSQLSWRTAVVGSSASDLTRALNSPAAQPIRALRTPKIAFVFTGQGAQWHAMGRELMVSHDVFASTVKEADEELKKLGATFSLIEELTKDKEHSQINKAHISQPACTVLQLAFTNLMRSWGVQPSSVVGHSSGEIAAAYAAGAINLKDAIAAAFHRGQAVLRLKAKHGDLRGAMLAAGCSAQTAREMIREIQSGHCGIACENSPSSVTISGDAQAIDELAARLEEKGTFNRKLMVDVAYHSVHMENVAEHYLSTIQDTKASSTGRVAFFSSLHGKRLVSGADLDAQYWVQNLTKPVLFSTALQALFLEDQPDIVVEVGPHSALEGPVKQILKSLGSDKARKAFYVPSLKRNEDATFSALTLAGRLFEKGVTLDMAAVNAKKDPKPKLVSDLMPYPWSGQKYWRESRVSRQHRLKPFARHDLLGTLTNLSNDMEPTWRNMIRTDDIPWLRDHRMQDLTAFPFSGFISMAVEAAAQLASIRGVEFDEFGLREMQVMRPFLLTDGEEYEVLLSIKRFSEGTRSYSDKWDEFRIHSYHESRGWVEHSRGLISVTKREQSNPISASLRDEVTDTVEKARQVCQSKIPTQLFYDELRKLGAGYGPVLQNILSLQACDDFRYGLGEVVVPDTGASMPEKCEAPSIFNAAFIDLLFQHIFVVLGAGRGEMPCLYMPSAIKEMRLNKLMNSTAGTPYQVVVNGHSDLRNPKAMEGCIHALESSDASIPAITVKGFEVNPIKDDSSSDLETKPLCYKVEWKPVAEEAASQEAAAVASGSTQQPAKKLTLNAPVVLITQRPESDPLISAVAAWVEVQTGRAPEVSPLANLGPAGKVCINLQDLDGSVLSDATPETFKQVQSMALESESFLWVVSGALKNAQNPHRSMAQGFVRTIRSEIGKPASLLDLDPESRLDVASQAELIAQALERLVGGDNSATPEMEFAEVDGALAVPRIVEDASMNLFVQRETNVSAPYLQDFAQPARRLKLDIGRAGALDTLYFKDDDDEPLSADDVEIAVEATGMNFKDVVISMGQLASPYIGVECSGRIARVGSNVTALKVGDRVCAMPRGAYRTFARCHFTSAAKMPDNMTMEVGASIPVAYCTAWYGLMDIARLAEGERILIHAAAGGVGQAAIQIAKMVGAEIFATVGSVDKKQLIMDKYGIPQDRIYYSRSAGFARLIRRDTQGEGVDVVINSLAGELLRETWDCIAHFGRFIEIGKRDITSNTRLEMRRFENNALFSSVDLTVLAGERPKIMGRVMNAVMEAMGREALHTMYPITVMGISDVEKALRLLQGGKTTGKLIIAQGAHEQVKATHRATKQKQFAKDASYLIFGGTGGLGRSMAKWMAQNDAGHVVLVSRSGSNAKTDDLTQELASLGCKIHVRACDITDPASVDSLVQDCLATLPPIRGVIHSTMVLRDMLFENTTFEDYDAVMRSKVSGGWNIHKSLLDTKLDFFIALSSVAGVVGNKGQAAYAAANTFLEGLVQHRRQQGLAGTAIALPAMDNVGYLAENEERRELVLKNLKGSTANEAELLALLTAALDFFIALSSVAGVVGNKGQAAYAAANTFLEGLVQHRRQQGLAGTAIALPAMDNVGYLAENEARRELVLKNLKGSTANEAELLALLTAAVSGTASASCDGLVLTGLHIDDSARPPYPAADARFADLLAAAGTSSQGSGQAASIHQVVSRAGCEDQASEAIVKGLIEKLSAILMVQPGDLDPASTLTAYGLDSLNAIELRNWISKELLAHLQVLELLTSATLTSLSLMILNKSRIELSYKVAAA</sequence>
<dbReference type="Gene3D" id="3.30.70.3290">
    <property type="match status" value="1"/>
</dbReference>
<dbReference type="InterPro" id="IPR049900">
    <property type="entry name" value="PKS_mFAS_DH"/>
</dbReference>
<dbReference type="GO" id="GO:0031177">
    <property type="term" value="F:phosphopantetheine binding"/>
    <property type="evidence" value="ECO:0007669"/>
    <property type="project" value="InterPro"/>
</dbReference>
<evidence type="ECO:0000256" key="1">
    <source>
        <dbReference type="ARBA" id="ARBA00022450"/>
    </source>
</evidence>
<dbReference type="Gene3D" id="3.10.129.110">
    <property type="entry name" value="Polyketide synthase dehydratase"/>
    <property type="match status" value="1"/>
</dbReference>
<dbReference type="GO" id="GO:0004312">
    <property type="term" value="F:fatty acid synthase activity"/>
    <property type="evidence" value="ECO:0007669"/>
    <property type="project" value="TreeGrafter"/>
</dbReference>
<name>A0A0G4LA48_VERLO</name>
<dbReference type="GO" id="GO:0008270">
    <property type="term" value="F:zinc ion binding"/>
    <property type="evidence" value="ECO:0007669"/>
    <property type="project" value="InterPro"/>
</dbReference>
<dbReference type="InterPro" id="IPR018201">
    <property type="entry name" value="Ketoacyl_synth_AS"/>
</dbReference>
<dbReference type="SMART" id="SM00822">
    <property type="entry name" value="PKS_KR"/>
    <property type="match status" value="1"/>
</dbReference>